<proteinExistence type="predicted"/>
<feature type="compositionally biased region" description="Low complexity" evidence="1">
    <location>
        <begin position="7"/>
        <end position="16"/>
    </location>
</feature>
<organism evidence="2">
    <name type="scientific">Chionoecetes opilio bacilliform virus</name>
    <dbReference type="NCBI Taxonomy" id="1825681"/>
    <lineage>
        <taxon>Viruses</taxon>
        <taxon>Viruses incertae sedis</taxon>
        <taxon>Naldaviricetes</taxon>
        <taxon>Nimaviridae</taxon>
    </lineage>
</organism>
<gene>
    <name evidence="2" type="ORF">SCV_123</name>
</gene>
<evidence type="ECO:0000256" key="1">
    <source>
        <dbReference type="SAM" id="MobiDB-lite"/>
    </source>
</evidence>
<feature type="compositionally biased region" description="Basic residues" evidence="1">
    <location>
        <begin position="26"/>
        <end position="43"/>
    </location>
</feature>
<sequence>MVLSPNSCLLADLELSSSDDENTNNLKKRKYKNRISPIKRRRISSASTSTSTSTSTSSSSESESESESESKSKSESNDSSDDQGISVNPDEYFGESDEYDPDDHKEPGSIGWGLMMEKIKKKTEQTINILPTKTPLIQSEAAAADELFATTNNIPGRVMTVLSSLLEQDNLQVSQSVSFLHIIRKQVVDAMSSAFTTMLSSSGIRLPLQQQHNQNTTKKSTVIIDDSGAMRNVAKALSAIAGSSNLENSFRPAASIFRQLSIPSQRSVEYPLEQVCSKVIFYREIHTVISLYLSQVYIQRVMNNNNTNSSGYAEGMVAKMINILGKIPHEEMSRDKYNSVGRDALYLYKNVITDVTGPKHSKRLRTPKQQADFCYVIAMLVNDAPIASDMTLVGKATNLVQFASAMGDPAYRLAVHKMACVFNSSYSVYKVLNLDRYQLMLADQILSIVSVRNKSLSERKPRTLTQSVFLYLQPNIRDQLRASGLTSEESSLGTAVKLVSQEMAYEGIGLDSLEEGYHIMCGNYVSPGGFNLKYLGLGEKDAKTVGLSILLTDRIRAQIRHTPFY</sequence>
<protein>
    <submittedName>
        <fullName evidence="2">Uncharacterized protein</fullName>
    </submittedName>
</protein>
<comment type="caution">
    <text evidence="2">The sequence shown here is derived from an EMBL/GenBank/DDBJ whole genome shotgun (WGS) entry which is preliminary data.</text>
</comment>
<name>A0A1Q3DLN6_9VIRU</name>
<accession>A0A1Q3DLN6</accession>
<feature type="compositionally biased region" description="Low complexity" evidence="1">
    <location>
        <begin position="44"/>
        <end position="61"/>
    </location>
</feature>
<feature type="region of interest" description="Disordered" evidence="1">
    <location>
        <begin position="1"/>
        <end position="109"/>
    </location>
</feature>
<reference evidence="2" key="1">
    <citation type="submission" date="2017-01" db="EMBL/GenBank/DDBJ databases">
        <title>Draft genome sequence of uncultured bacilliform virus purified from snow crab.</title>
        <authorList>
            <person name="Takano T."/>
        </authorList>
    </citation>
    <scope>NUCLEOTIDE SEQUENCE</scope>
    <source>
        <strain evidence="2">Isolate_1</strain>
    </source>
</reference>
<dbReference type="EMBL" id="BDLS01000002">
    <property type="protein sequence ID" value="GAV93243.1"/>
    <property type="molecule type" value="Genomic_DNA"/>
</dbReference>
<evidence type="ECO:0000313" key="2">
    <source>
        <dbReference type="EMBL" id="GAV93243.1"/>
    </source>
</evidence>
<feature type="compositionally biased region" description="Acidic residues" evidence="1">
    <location>
        <begin position="92"/>
        <end position="101"/>
    </location>
</feature>